<dbReference type="InterPro" id="IPR045775">
    <property type="entry name" value="DUF6207"/>
</dbReference>
<evidence type="ECO:0000313" key="1">
    <source>
        <dbReference type="EMBL" id="RVU14805.1"/>
    </source>
</evidence>
<dbReference type="EMBL" id="RZYA01000038">
    <property type="protein sequence ID" value="RVU14805.1"/>
    <property type="molecule type" value="Genomic_DNA"/>
</dbReference>
<dbReference type="RefSeq" id="WP_127833310.1">
    <property type="nucleotide sequence ID" value="NZ_RZYA01000038.1"/>
</dbReference>
<proteinExistence type="predicted"/>
<reference evidence="1 2" key="1">
    <citation type="submission" date="2019-01" db="EMBL/GenBank/DDBJ databases">
        <title>Genome sequences of Streptomyces and Rhizobium isolates collected from root and soil.</title>
        <authorList>
            <person name="Chhettri S."/>
            <person name="Sevigny J.L."/>
            <person name="Sen A."/>
            <person name="Ennis N."/>
            <person name="Tisa L."/>
        </authorList>
    </citation>
    <scope>NUCLEOTIDE SEQUENCE [LARGE SCALE GENOMIC DNA]</scope>
    <source>
        <strain evidence="1 2">San01</strain>
    </source>
</reference>
<dbReference type="Proteomes" id="UP000283128">
    <property type="component" value="Unassembled WGS sequence"/>
</dbReference>
<protein>
    <submittedName>
        <fullName evidence="1">Uncharacterized protein</fullName>
    </submittedName>
</protein>
<organism evidence="1 2">
    <name type="scientific">Streptomyces antnestii</name>
    <dbReference type="NCBI Taxonomy" id="2494256"/>
    <lineage>
        <taxon>Bacteria</taxon>
        <taxon>Bacillati</taxon>
        <taxon>Actinomycetota</taxon>
        <taxon>Actinomycetes</taxon>
        <taxon>Kitasatosporales</taxon>
        <taxon>Streptomycetaceae</taxon>
        <taxon>Streptomyces</taxon>
    </lineage>
</organism>
<accession>A0A3S2VQM6</accession>
<name>A0A3S2VQM6_9ACTN</name>
<evidence type="ECO:0000313" key="2">
    <source>
        <dbReference type="Proteomes" id="UP000283128"/>
    </source>
</evidence>
<dbReference type="AlphaFoldDB" id="A0A3S2VQM6"/>
<gene>
    <name evidence="1" type="ORF">EOT10_40145</name>
</gene>
<keyword evidence="2" id="KW-1185">Reference proteome</keyword>
<dbReference type="OrthoDB" id="4251048at2"/>
<comment type="caution">
    <text evidence="1">The sequence shown here is derived from an EMBL/GenBank/DDBJ whole genome shotgun (WGS) entry which is preliminary data.</text>
</comment>
<dbReference type="Pfam" id="PF19711">
    <property type="entry name" value="DUF6207"/>
    <property type="match status" value="1"/>
</dbReference>
<sequence>MSTLHQNVPGHVSVTIAGADETTVLAVAQALSACHNVTGPTDPFRVPGEPGVRVHVYGHTDAVDYAG</sequence>